<dbReference type="AlphaFoldDB" id="A0A544QU69"/>
<sequence>MTAAVIAGTPVDTMMGAQFLEKKGIDAMCFPVSENPIKQTEFQVASESDKKEVIREIIERIKSENIEDIFVYCNSLSASVDMDELAKEENIRIITPMTVYKSEAEGRKKIGVIAANAQGLSGIEKAIVGKNPECIVSGVSFLQAVIDIENGRNPEDIIYDNGINLALDIFKKQGMECMILGCTHFPYFEEKLKNISEIDIINPSEKMYEILINK</sequence>
<evidence type="ECO:0000313" key="1">
    <source>
        <dbReference type="EMBL" id="TQQ84255.1"/>
    </source>
</evidence>
<dbReference type="EMBL" id="SGJB01000013">
    <property type="protein sequence ID" value="TQQ84255.1"/>
    <property type="molecule type" value="Genomic_DNA"/>
</dbReference>
<comment type="caution">
    <text evidence="1">The sequence shown here is derived from an EMBL/GenBank/DDBJ whole genome shotgun (WGS) entry which is preliminary data.</text>
</comment>
<dbReference type="OrthoDB" id="9801055at2"/>
<proteinExistence type="predicted"/>
<dbReference type="Proteomes" id="UP000317863">
    <property type="component" value="Unassembled WGS sequence"/>
</dbReference>
<reference evidence="1 2" key="1">
    <citation type="submission" date="2019-02" db="EMBL/GenBank/DDBJ databases">
        <title>Peptostreptococcaceae bacterium ZHW00191 nov., a new bacterium isolated from the human gut.</title>
        <authorList>
            <person name="Zhou H.-W."/>
            <person name="Chen X.-J."/>
        </authorList>
    </citation>
    <scope>NUCLEOTIDE SEQUENCE [LARGE SCALE GENOMIC DNA]</scope>
    <source>
        <strain evidence="1 2">ZHW00191</strain>
    </source>
</reference>
<protein>
    <submittedName>
        <fullName evidence="1">Asp/Glu/hydantoin racemase</fullName>
    </submittedName>
</protein>
<dbReference type="InterPro" id="IPR001920">
    <property type="entry name" value="Asp/Glu_race"/>
</dbReference>
<accession>A0A544QU69</accession>
<dbReference type="Gene3D" id="3.40.50.1860">
    <property type="match status" value="2"/>
</dbReference>
<name>A0A544QU69_9FIRM</name>
<keyword evidence="2" id="KW-1185">Reference proteome</keyword>
<gene>
    <name evidence="1" type="ORF">EXD82_07770</name>
</gene>
<dbReference type="SUPFAM" id="SSF53681">
    <property type="entry name" value="Aspartate/glutamate racemase"/>
    <property type="match status" value="1"/>
</dbReference>
<evidence type="ECO:0000313" key="2">
    <source>
        <dbReference type="Proteomes" id="UP000317863"/>
    </source>
</evidence>
<organism evidence="1 2">
    <name type="scientific">Peptacetobacter hominis</name>
    <dbReference type="NCBI Taxonomy" id="2743610"/>
    <lineage>
        <taxon>Bacteria</taxon>
        <taxon>Bacillati</taxon>
        <taxon>Bacillota</taxon>
        <taxon>Clostridia</taxon>
        <taxon>Peptostreptococcales</taxon>
        <taxon>Peptostreptococcaceae</taxon>
        <taxon>Peptacetobacter</taxon>
    </lineage>
</organism>
<dbReference type="GO" id="GO:0016855">
    <property type="term" value="F:racemase and epimerase activity, acting on amino acids and derivatives"/>
    <property type="evidence" value="ECO:0007669"/>
    <property type="project" value="InterPro"/>
</dbReference>